<evidence type="ECO:0000256" key="9">
    <source>
        <dbReference type="ARBA" id="ARBA00022840"/>
    </source>
</evidence>
<keyword evidence="6" id="KW-0808">Transferase</keyword>
<dbReference type="InterPro" id="IPR005467">
    <property type="entry name" value="His_kinase_dom"/>
</dbReference>
<evidence type="ECO:0000256" key="11">
    <source>
        <dbReference type="ARBA" id="ARBA00023136"/>
    </source>
</evidence>
<evidence type="ECO:0000256" key="1">
    <source>
        <dbReference type="ARBA" id="ARBA00000085"/>
    </source>
</evidence>
<accession>A0A1H8V890</accession>
<dbReference type="InterPro" id="IPR036890">
    <property type="entry name" value="HATPase_C_sf"/>
</dbReference>
<keyword evidence="7" id="KW-0547">Nucleotide-binding</keyword>
<evidence type="ECO:0000313" key="13">
    <source>
        <dbReference type="EMBL" id="SEP11473.1"/>
    </source>
</evidence>
<dbReference type="AlphaFoldDB" id="A0A1H8V890"/>
<dbReference type="EMBL" id="FODS01000026">
    <property type="protein sequence ID" value="SEP11473.1"/>
    <property type="molecule type" value="Genomic_DNA"/>
</dbReference>
<dbReference type="GO" id="GO:0016036">
    <property type="term" value="P:cellular response to phosphate starvation"/>
    <property type="evidence" value="ECO:0007669"/>
    <property type="project" value="TreeGrafter"/>
</dbReference>
<evidence type="ECO:0000256" key="8">
    <source>
        <dbReference type="ARBA" id="ARBA00022777"/>
    </source>
</evidence>
<comment type="subcellular location">
    <subcellularLocation>
        <location evidence="2">Cell membrane</location>
    </subcellularLocation>
</comment>
<dbReference type="Pfam" id="PF02518">
    <property type="entry name" value="HATPase_c"/>
    <property type="match status" value="1"/>
</dbReference>
<dbReference type="Gene3D" id="1.10.287.130">
    <property type="match status" value="1"/>
</dbReference>
<keyword evidence="11" id="KW-0472">Membrane</keyword>
<dbReference type="STRING" id="569882.SAMN04490248_12621"/>
<dbReference type="PRINTS" id="PR00344">
    <property type="entry name" value="BCTRLSENSOR"/>
</dbReference>
<evidence type="ECO:0000256" key="4">
    <source>
        <dbReference type="ARBA" id="ARBA00022475"/>
    </source>
</evidence>
<proteinExistence type="predicted"/>
<dbReference type="Proteomes" id="UP000198893">
    <property type="component" value="Unassembled WGS sequence"/>
</dbReference>
<dbReference type="SMART" id="SM00388">
    <property type="entry name" value="HisKA"/>
    <property type="match status" value="1"/>
</dbReference>
<dbReference type="InterPro" id="IPR004358">
    <property type="entry name" value="Sig_transdc_His_kin-like_C"/>
</dbReference>
<keyword evidence="14" id="KW-1185">Reference proteome</keyword>
<dbReference type="Pfam" id="PF08448">
    <property type="entry name" value="PAS_4"/>
    <property type="match status" value="1"/>
</dbReference>
<sequence>MGQEGPLRACLDAIPMPALFVGRDLRIVAANSRAVELAPRAAEHVPLVMVFRQPPLTQAIEDCLRSATPQQARYVHTEGPHESRYDVRCAYVPGDGFEGVLACFEDVTQLRQTDQIRRDFVANVSHELRTPLTALLGYIETLQGPAREDAAARERFLTSMQAEAQRMNRLVGDLLSLSRVEDEARMRPTDRVDVAAVAGQAVRRMMPLAQEGGVTLAAEMPEEGMVLPGDHDQLLQVFTNLIENAIKYGGRGADVTVSAGPVDRDPYLRKPAVRIDVRDTGAGFDPLHIPRLTERFYRVDSHRSREKGGTGLGLAIVKHIVNRHRGRLRIESAPGQGSLFSVILPRE</sequence>
<dbReference type="FunFam" id="3.30.565.10:FF:000006">
    <property type="entry name" value="Sensor histidine kinase WalK"/>
    <property type="match status" value="1"/>
</dbReference>
<evidence type="ECO:0000256" key="7">
    <source>
        <dbReference type="ARBA" id="ARBA00022741"/>
    </source>
</evidence>
<name>A0A1H8V890_9RHOB</name>
<comment type="catalytic activity">
    <reaction evidence="1">
        <text>ATP + protein L-histidine = ADP + protein N-phospho-L-histidine.</text>
        <dbReference type="EC" id="2.7.13.3"/>
    </reaction>
</comment>
<keyword evidence="10" id="KW-0902">Two-component regulatory system</keyword>
<evidence type="ECO:0000256" key="6">
    <source>
        <dbReference type="ARBA" id="ARBA00022679"/>
    </source>
</evidence>
<reference evidence="13 14" key="1">
    <citation type="submission" date="2016-10" db="EMBL/GenBank/DDBJ databases">
        <authorList>
            <person name="de Groot N.N."/>
        </authorList>
    </citation>
    <scope>NUCLEOTIDE SEQUENCE [LARGE SCALE GENOMIC DNA]</scope>
    <source>
        <strain evidence="13 14">DSM 27842</strain>
    </source>
</reference>
<dbReference type="GO" id="GO:0005886">
    <property type="term" value="C:plasma membrane"/>
    <property type="evidence" value="ECO:0007669"/>
    <property type="project" value="UniProtKB-SubCell"/>
</dbReference>
<dbReference type="SUPFAM" id="SSF55874">
    <property type="entry name" value="ATPase domain of HSP90 chaperone/DNA topoisomerase II/histidine kinase"/>
    <property type="match status" value="1"/>
</dbReference>
<dbReference type="PROSITE" id="PS50109">
    <property type="entry name" value="HIS_KIN"/>
    <property type="match status" value="1"/>
</dbReference>
<dbReference type="InterPro" id="IPR013656">
    <property type="entry name" value="PAS_4"/>
</dbReference>
<dbReference type="GO" id="GO:0004721">
    <property type="term" value="F:phosphoprotein phosphatase activity"/>
    <property type="evidence" value="ECO:0007669"/>
    <property type="project" value="TreeGrafter"/>
</dbReference>
<dbReference type="InterPro" id="IPR003594">
    <property type="entry name" value="HATPase_dom"/>
</dbReference>
<dbReference type="EC" id="2.7.13.3" evidence="3"/>
<dbReference type="GO" id="GO:0005524">
    <property type="term" value="F:ATP binding"/>
    <property type="evidence" value="ECO:0007669"/>
    <property type="project" value="UniProtKB-KW"/>
</dbReference>
<dbReference type="PANTHER" id="PTHR45453:SF1">
    <property type="entry name" value="PHOSPHATE REGULON SENSOR PROTEIN PHOR"/>
    <property type="match status" value="1"/>
</dbReference>
<dbReference type="CDD" id="cd00082">
    <property type="entry name" value="HisKA"/>
    <property type="match status" value="1"/>
</dbReference>
<evidence type="ECO:0000256" key="10">
    <source>
        <dbReference type="ARBA" id="ARBA00023012"/>
    </source>
</evidence>
<dbReference type="Gene3D" id="3.30.565.10">
    <property type="entry name" value="Histidine kinase-like ATPase, C-terminal domain"/>
    <property type="match status" value="1"/>
</dbReference>
<dbReference type="InterPro" id="IPR036097">
    <property type="entry name" value="HisK_dim/P_sf"/>
</dbReference>
<dbReference type="RefSeq" id="WP_281242644.1">
    <property type="nucleotide sequence ID" value="NZ_FODS01000026.1"/>
</dbReference>
<keyword evidence="5" id="KW-0597">Phosphoprotein</keyword>
<protein>
    <recommendedName>
        <fullName evidence="3">histidine kinase</fullName>
        <ecNumber evidence="3">2.7.13.3</ecNumber>
    </recommendedName>
</protein>
<evidence type="ECO:0000256" key="5">
    <source>
        <dbReference type="ARBA" id="ARBA00022553"/>
    </source>
</evidence>
<evidence type="ECO:0000256" key="3">
    <source>
        <dbReference type="ARBA" id="ARBA00012438"/>
    </source>
</evidence>
<dbReference type="SUPFAM" id="SSF47384">
    <property type="entry name" value="Homodimeric domain of signal transducing histidine kinase"/>
    <property type="match status" value="1"/>
</dbReference>
<dbReference type="SMART" id="SM00387">
    <property type="entry name" value="HATPase_c"/>
    <property type="match status" value="1"/>
</dbReference>
<dbReference type="Pfam" id="PF00512">
    <property type="entry name" value="HisKA"/>
    <property type="match status" value="1"/>
</dbReference>
<evidence type="ECO:0000313" key="14">
    <source>
        <dbReference type="Proteomes" id="UP000198893"/>
    </source>
</evidence>
<dbReference type="GO" id="GO:0000155">
    <property type="term" value="F:phosphorelay sensor kinase activity"/>
    <property type="evidence" value="ECO:0007669"/>
    <property type="project" value="InterPro"/>
</dbReference>
<dbReference type="Gene3D" id="3.30.450.20">
    <property type="entry name" value="PAS domain"/>
    <property type="match status" value="1"/>
</dbReference>
<dbReference type="InterPro" id="IPR003661">
    <property type="entry name" value="HisK_dim/P_dom"/>
</dbReference>
<organism evidence="13 14">
    <name type="scientific">Salinihabitans flavidus</name>
    <dbReference type="NCBI Taxonomy" id="569882"/>
    <lineage>
        <taxon>Bacteria</taxon>
        <taxon>Pseudomonadati</taxon>
        <taxon>Pseudomonadota</taxon>
        <taxon>Alphaproteobacteria</taxon>
        <taxon>Rhodobacterales</taxon>
        <taxon>Roseobacteraceae</taxon>
        <taxon>Salinihabitans</taxon>
    </lineage>
</organism>
<dbReference type="InterPro" id="IPR050351">
    <property type="entry name" value="BphY/WalK/GraS-like"/>
</dbReference>
<evidence type="ECO:0000259" key="12">
    <source>
        <dbReference type="PROSITE" id="PS50109"/>
    </source>
</evidence>
<dbReference type="PANTHER" id="PTHR45453">
    <property type="entry name" value="PHOSPHATE REGULON SENSOR PROTEIN PHOR"/>
    <property type="match status" value="1"/>
</dbReference>
<evidence type="ECO:0000256" key="2">
    <source>
        <dbReference type="ARBA" id="ARBA00004236"/>
    </source>
</evidence>
<keyword evidence="4" id="KW-1003">Cell membrane</keyword>
<keyword evidence="8 13" id="KW-0418">Kinase</keyword>
<gene>
    <name evidence="13" type="ORF">SAMN04490248_12621</name>
</gene>
<dbReference type="FunFam" id="1.10.287.130:FF:000008">
    <property type="entry name" value="Two-component sensor histidine kinase"/>
    <property type="match status" value="1"/>
</dbReference>
<feature type="domain" description="Histidine kinase" evidence="12">
    <location>
        <begin position="123"/>
        <end position="347"/>
    </location>
</feature>
<keyword evidence="9" id="KW-0067">ATP-binding</keyword>